<protein>
    <recommendedName>
        <fullName evidence="4">Carboxylic ester hydrolase</fullName>
        <ecNumber evidence="4">3.1.1.-</ecNumber>
    </recommendedName>
</protein>
<dbReference type="InParanoid" id="A0A4W3J297"/>
<dbReference type="InterPro" id="IPR029058">
    <property type="entry name" value="AB_hydrolase_fold"/>
</dbReference>
<evidence type="ECO:0000256" key="4">
    <source>
        <dbReference type="RuleBase" id="RU361235"/>
    </source>
</evidence>
<dbReference type="InterPro" id="IPR019826">
    <property type="entry name" value="Carboxylesterase_B_AS"/>
</dbReference>
<dbReference type="GeneTree" id="ENSGT00940000155200"/>
<dbReference type="InterPro" id="IPR050309">
    <property type="entry name" value="Type-B_Carboxylest/Lipase"/>
</dbReference>
<keyword evidence="4" id="KW-0732">Signal</keyword>
<reference evidence="8" key="3">
    <citation type="journal article" date="2014" name="Nature">
        <title>Elephant shark genome provides unique insights into gnathostome evolution.</title>
        <authorList>
            <consortium name="International Elephant Shark Genome Sequencing Consortium"/>
            <person name="Venkatesh B."/>
            <person name="Lee A.P."/>
            <person name="Ravi V."/>
            <person name="Maurya A.K."/>
            <person name="Lian M.M."/>
            <person name="Swann J.B."/>
            <person name="Ohta Y."/>
            <person name="Flajnik M.F."/>
            <person name="Sutoh Y."/>
            <person name="Kasahara M."/>
            <person name="Hoon S."/>
            <person name="Gangu V."/>
            <person name="Roy S.W."/>
            <person name="Irimia M."/>
            <person name="Korzh V."/>
            <person name="Kondrychyn I."/>
            <person name="Lim Z.W."/>
            <person name="Tay B.H."/>
            <person name="Tohari S."/>
            <person name="Kong K.W."/>
            <person name="Ho S."/>
            <person name="Lorente-Galdos B."/>
            <person name="Quilez J."/>
            <person name="Marques-Bonet T."/>
            <person name="Raney B.J."/>
            <person name="Ingham P.W."/>
            <person name="Tay A."/>
            <person name="Hillier L.W."/>
            <person name="Minx P."/>
            <person name="Boehm T."/>
            <person name="Wilson R.K."/>
            <person name="Brenner S."/>
            <person name="Warren W.C."/>
        </authorList>
    </citation>
    <scope>NUCLEOTIDE SEQUENCE [LARGE SCALE GENOMIC DNA]</scope>
</reference>
<comment type="similarity">
    <text evidence="1 4">Belongs to the type-B carboxylesterase/lipase family.</text>
</comment>
<dbReference type="PROSITE" id="PS00122">
    <property type="entry name" value="CARBOXYLESTERASE_B_1"/>
    <property type="match status" value="1"/>
</dbReference>
<reference evidence="8" key="2">
    <citation type="journal article" date="2007" name="PLoS Biol.">
        <title>Survey sequencing and comparative analysis of the elephant shark (Callorhinchus milii) genome.</title>
        <authorList>
            <person name="Venkatesh B."/>
            <person name="Kirkness E.F."/>
            <person name="Loh Y.H."/>
            <person name="Halpern A.L."/>
            <person name="Lee A.P."/>
            <person name="Johnson J."/>
            <person name="Dandona N."/>
            <person name="Viswanathan L.D."/>
            <person name="Tay A."/>
            <person name="Venter J.C."/>
            <person name="Strausberg R.L."/>
            <person name="Brenner S."/>
        </authorList>
    </citation>
    <scope>NUCLEOTIDE SEQUENCE [LARGE SCALE GENOMIC DNA]</scope>
</reference>
<dbReference type="EC" id="3.1.1.-" evidence="4"/>
<dbReference type="CDD" id="cd00312">
    <property type="entry name" value="Esterase_lipase"/>
    <property type="match status" value="1"/>
</dbReference>
<evidence type="ECO:0000256" key="5">
    <source>
        <dbReference type="SAM" id="MobiDB-lite"/>
    </source>
</evidence>
<gene>
    <name evidence="7" type="primary">LOC103188053</name>
</gene>
<evidence type="ECO:0000256" key="2">
    <source>
        <dbReference type="ARBA" id="ARBA00022801"/>
    </source>
</evidence>
<name>A0A4W3J297_CALMI</name>
<dbReference type="SUPFAM" id="SSF53474">
    <property type="entry name" value="alpha/beta-Hydrolases"/>
    <property type="match status" value="1"/>
</dbReference>
<feature type="region of interest" description="Disordered" evidence="5">
    <location>
        <begin position="559"/>
        <end position="580"/>
    </location>
</feature>
<evidence type="ECO:0000259" key="6">
    <source>
        <dbReference type="Pfam" id="PF00135"/>
    </source>
</evidence>
<dbReference type="Ensembl" id="ENSCMIT00000036630.1">
    <property type="protein sequence ID" value="ENSCMIP00000036097.1"/>
    <property type="gene ID" value="ENSCMIG00000015261.1"/>
</dbReference>
<feature type="signal peptide" evidence="4">
    <location>
        <begin position="1"/>
        <end position="28"/>
    </location>
</feature>
<dbReference type="Pfam" id="PF00135">
    <property type="entry name" value="COesterase"/>
    <property type="match status" value="1"/>
</dbReference>
<dbReference type="InterPro" id="IPR002018">
    <property type="entry name" value="CarbesteraseB"/>
</dbReference>
<dbReference type="Gene3D" id="3.40.50.1820">
    <property type="entry name" value="alpha/beta hydrolase"/>
    <property type="match status" value="1"/>
</dbReference>
<reference evidence="7" key="4">
    <citation type="submission" date="2025-08" db="UniProtKB">
        <authorList>
            <consortium name="Ensembl"/>
        </authorList>
    </citation>
    <scope>IDENTIFICATION</scope>
</reference>
<dbReference type="Proteomes" id="UP000314986">
    <property type="component" value="Unassembled WGS sequence"/>
</dbReference>
<accession>A0A4W3J297</accession>
<feature type="chain" id="PRO_5021510014" description="Carboxylic ester hydrolase" evidence="4">
    <location>
        <begin position="29"/>
        <end position="580"/>
    </location>
</feature>
<keyword evidence="2 4" id="KW-0378">Hydrolase</keyword>
<dbReference type="AlphaFoldDB" id="A0A4W3J297"/>
<organism evidence="7 8">
    <name type="scientific">Callorhinchus milii</name>
    <name type="common">Ghost shark</name>
    <dbReference type="NCBI Taxonomy" id="7868"/>
    <lineage>
        <taxon>Eukaryota</taxon>
        <taxon>Metazoa</taxon>
        <taxon>Chordata</taxon>
        <taxon>Craniata</taxon>
        <taxon>Vertebrata</taxon>
        <taxon>Chondrichthyes</taxon>
        <taxon>Holocephali</taxon>
        <taxon>Chimaeriformes</taxon>
        <taxon>Callorhinchidae</taxon>
        <taxon>Callorhinchus</taxon>
    </lineage>
</organism>
<keyword evidence="3" id="KW-1015">Disulfide bond</keyword>
<dbReference type="PANTHER" id="PTHR11559">
    <property type="entry name" value="CARBOXYLESTERASE"/>
    <property type="match status" value="1"/>
</dbReference>
<reference evidence="8" key="1">
    <citation type="journal article" date="2006" name="Science">
        <title>Ancient noncoding elements conserved in the human genome.</title>
        <authorList>
            <person name="Venkatesh B."/>
            <person name="Kirkness E.F."/>
            <person name="Loh Y.H."/>
            <person name="Halpern A.L."/>
            <person name="Lee A.P."/>
            <person name="Johnson J."/>
            <person name="Dandona N."/>
            <person name="Viswanathan L.D."/>
            <person name="Tay A."/>
            <person name="Venter J.C."/>
            <person name="Strausberg R.L."/>
            <person name="Brenner S."/>
        </authorList>
    </citation>
    <scope>NUCLEOTIDE SEQUENCE [LARGE SCALE GENOMIC DNA]</scope>
</reference>
<keyword evidence="8" id="KW-1185">Reference proteome</keyword>
<evidence type="ECO:0000256" key="1">
    <source>
        <dbReference type="ARBA" id="ARBA00005964"/>
    </source>
</evidence>
<dbReference type="OMA" id="NSWKYDF"/>
<evidence type="ECO:0000313" key="8">
    <source>
        <dbReference type="Proteomes" id="UP000314986"/>
    </source>
</evidence>
<dbReference type="STRING" id="7868.ENSCMIP00000036097"/>
<proteinExistence type="inferred from homology"/>
<evidence type="ECO:0000313" key="7">
    <source>
        <dbReference type="Ensembl" id="ENSCMIP00000036097.1"/>
    </source>
</evidence>
<dbReference type="FunFam" id="3.40.50.1820:FF:000011">
    <property type="entry name" value="Carboxylic ester hydrolase"/>
    <property type="match status" value="1"/>
</dbReference>
<dbReference type="GO" id="GO:0016787">
    <property type="term" value="F:hydrolase activity"/>
    <property type="evidence" value="ECO:0007669"/>
    <property type="project" value="UniProtKB-KW"/>
</dbReference>
<feature type="domain" description="Carboxylesterase type B" evidence="6">
    <location>
        <begin position="34"/>
        <end position="549"/>
    </location>
</feature>
<reference evidence="7" key="5">
    <citation type="submission" date="2025-09" db="UniProtKB">
        <authorList>
            <consortium name="Ensembl"/>
        </authorList>
    </citation>
    <scope>IDENTIFICATION</scope>
</reference>
<evidence type="ECO:0000256" key="3">
    <source>
        <dbReference type="ARBA" id="ARBA00023157"/>
    </source>
</evidence>
<sequence length="580" mass="64990">MSVRSVSAHLLCALLVWWLWWSPGGAFAAHRDNNPIVVTKYGQLEGKQVTVKGMDSPVYQYLYIPFAKPPVGSLRFAPPQPPEAWTGIRNSTKNPPLCLQSLQISEILAEMMQIQFPPLTISEDCLYLNIMTPIGPGERIRKLPVMVFIHGGGFSIGGASIYDGSALAAYGDVVVVTIQYRLGILGFLSTGDEHMPGNWGLLDQVEALQWVKGNIDVFGGDPGSVTIFGESAGAMSVSMHIVSPLSSGLFHKAISQSGSTVMEQFLIQDSKSITLEIANLSDCNTDNSQEILTCFREISVDKLINLTDLMISKKWHVAPSVDGVFIPKHPVELFAAKPVNAVPYLLGVNNHEFGWVLPTMFNLSGWEEGIDREVLLPFLKSLLSSIFQNEFLELTINEYMGDIEDRVKVRDLYQELMGDFMMVFPTIRTAKLHRDAGNSVFLYEFQHRPTIYGTSRPDFVKSDHGDDIIFVFGAHFGNSFIKMTGNLTEEEAVLSRTMMSYWANFARNGYPNGDGLVFWPLYDHEERYMQLNLKQEPGTKLKEHRMKFWFDSLPEKIQEMKAQRGTEGPEGEENINHSDL</sequence>